<dbReference type="CDD" id="cd01647">
    <property type="entry name" value="RT_LTR"/>
    <property type="match status" value="1"/>
</dbReference>
<name>A0AAV5HT09_9ROSI</name>
<gene>
    <name evidence="5" type="ORF">SLEP1_g3104</name>
</gene>
<dbReference type="Pfam" id="PF17921">
    <property type="entry name" value="Integrase_H2C2"/>
    <property type="match status" value="1"/>
</dbReference>
<proteinExistence type="predicted"/>
<dbReference type="Gene3D" id="3.30.70.270">
    <property type="match status" value="2"/>
</dbReference>
<feature type="region of interest" description="Disordered" evidence="2">
    <location>
        <begin position="488"/>
        <end position="553"/>
    </location>
</feature>
<feature type="region of interest" description="Disordered" evidence="2">
    <location>
        <begin position="1"/>
        <end position="67"/>
    </location>
</feature>
<dbReference type="Pfam" id="PF00665">
    <property type="entry name" value="rve"/>
    <property type="match status" value="1"/>
</dbReference>
<comment type="caution">
    <text evidence="5">The sequence shown here is derived from an EMBL/GenBank/DDBJ whole genome shotgun (WGS) entry which is preliminary data.</text>
</comment>
<dbReference type="Pfam" id="PF17919">
    <property type="entry name" value="RT_RNaseH_2"/>
    <property type="match status" value="1"/>
</dbReference>
<dbReference type="GO" id="GO:0004523">
    <property type="term" value="F:RNA-DNA hybrid ribonuclease activity"/>
    <property type="evidence" value="ECO:0007669"/>
    <property type="project" value="InterPro"/>
</dbReference>
<feature type="region of interest" description="Disordered" evidence="2">
    <location>
        <begin position="116"/>
        <end position="139"/>
    </location>
</feature>
<dbReference type="Pfam" id="PF00078">
    <property type="entry name" value="RVT_1"/>
    <property type="match status" value="1"/>
</dbReference>
<dbReference type="Gene3D" id="3.10.10.10">
    <property type="entry name" value="HIV Type 1 Reverse Transcriptase, subunit A, domain 1"/>
    <property type="match status" value="1"/>
</dbReference>
<dbReference type="PROSITE" id="PS50994">
    <property type="entry name" value="INTEGRASE"/>
    <property type="match status" value="1"/>
</dbReference>
<keyword evidence="1" id="KW-0233">DNA recombination</keyword>
<dbReference type="InterPro" id="IPR041577">
    <property type="entry name" value="RT_RNaseH_2"/>
</dbReference>
<dbReference type="Proteomes" id="UP001054252">
    <property type="component" value="Unassembled WGS sequence"/>
</dbReference>
<dbReference type="Gene3D" id="3.30.420.10">
    <property type="entry name" value="Ribonuclease H-like superfamily/Ribonuclease H"/>
    <property type="match status" value="2"/>
</dbReference>
<feature type="compositionally biased region" description="Basic and acidic residues" evidence="2">
    <location>
        <begin position="11"/>
        <end position="23"/>
    </location>
</feature>
<protein>
    <submittedName>
        <fullName evidence="5">Uncharacterized protein</fullName>
    </submittedName>
</protein>
<dbReference type="GO" id="GO:0006310">
    <property type="term" value="P:DNA recombination"/>
    <property type="evidence" value="ECO:0007669"/>
    <property type="project" value="UniProtKB-KW"/>
</dbReference>
<dbReference type="InterPro" id="IPR041588">
    <property type="entry name" value="Integrase_H2C2"/>
</dbReference>
<dbReference type="InterPro" id="IPR043128">
    <property type="entry name" value="Rev_trsase/Diguanyl_cyclase"/>
</dbReference>
<dbReference type="InterPro" id="IPR012337">
    <property type="entry name" value="RNaseH-like_sf"/>
</dbReference>
<dbReference type="Pfam" id="PF03732">
    <property type="entry name" value="Retrotrans_gag"/>
    <property type="match status" value="1"/>
</dbReference>
<feature type="compositionally biased region" description="Basic and acidic residues" evidence="2">
    <location>
        <begin position="353"/>
        <end position="381"/>
    </location>
</feature>
<feature type="domain" description="Integrase catalytic" evidence="4">
    <location>
        <begin position="1379"/>
        <end position="1491"/>
    </location>
</feature>
<dbReference type="CDD" id="cd00303">
    <property type="entry name" value="retropepsin_like"/>
    <property type="match status" value="1"/>
</dbReference>
<dbReference type="InterPro" id="IPR036397">
    <property type="entry name" value="RNaseH_sf"/>
</dbReference>
<organism evidence="5 6">
    <name type="scientific">Rubroshorea leprosula</name>
    <dbReference type="NCBI Taxonomy" id="152421"/>
    <lineage>
        <taxon>Eukaryota</taxon>
        <taxon>Viridiplantae</taxon>
        <taxon>Streptophyta</taxon>
        <taxon>Embryophyta</taxon>
        <taxon>Tracheophyta</taxon>
        <taxon>Spermatophyta</taxon>
        <taxon>Magnoliopsida</taxon>
        <taxon>eudicotyledons</taxon>
        <taxon>Gunneridae</taxon>
        <taxon>Pentapetalae</taxon>
        <taxon>rosids</taxon>
        <taxon>malvids</taxon>
        <taxon>Malvales</taxon>
        <taxon>Dipterocarpaceae</taxon>
        <taxon>Rubroshorea</taxon>
    </lineage>
</organism>
<dbReference type="SUPFAM" id="SSF56672">
    <property type="entry name" value="DNA/RNA polymerases"/>
    <property type="match status" value="1"/>
</dbReference>
<reference evidence="5 6" key="1">
    <citation type="journal article" date="2021" name="Commun. Biol.">
        <title>The genome of Shorea leprosula (Dipterocarpaceae) highlights the ecological relevance of drought in aseasonal tropical rainforests.</title>
        <authorList>
            <person name="Ng K.K.S."/>
            <person name="Kobayashi M.J."/>
            <person name="Fawcett J.A."/>
            <person name="Hatakeyama M."/>
            <person name="Paape T."/>
            <person name="Ng C.H."/>
            <person name="Ang C.C."/>
            <person name="Tnah L.H."/>
            <person name="Lee C.T."/>
            <person name="Nishiyama T."/>
            <person name="Sese J."/>
            <person name="O'Brien M.J."/>
            <person name="Copetti D."/>
            <person name="Mohd Noor M.I."/>
            <person name="Ong R.C."/>
            <person name="Putra M."/>
            <person name="Sireger I.Z."/>
            <person name="Indrioko S."/>
            <person name="Kosugi Y."/>
            <person name="Izuno A."/>
            <person name="Isagi Y."/>
            <person name="Lee S.L."/>
            <person name="Shimizu K.K."/>
        </authorList>
    </citation>
    <scope>NUCLEOTIDE SEQUENCE [LARGE SCALE GENOMIC DNA]</scope>
    <source>
        <strain evidence="5">214</strain>
    </source>
</reference>
<dbReference type="SUPFAM" id="SSF53098">
    <property type="entry name" value="Ribonuclease H-like"/>
    <property type="match status" value="2"/>
</dbReference>
<dbReference type="PROSITE" id="PS50879">
    <property type="entry name" value="RNASE_H_1"/>
    <property type="match status" value="1"/>
</dbReference>
<dbReference type="InterPro" id="IPR002156">
    <property type="entry name" value="RNaseH_domain"/>
</dbReference>
<accession>A0AAV5HT09</accession>
<dbReference type="InterPro" id="IPR005162">
    <property type="entry name" value="Retrotrans_gag_dom"/>
</dbReference>
<evidence type="ECO:0000256" key="1">
    <source>
        <dbReference type="ARBA" id="ARBA00023172"/>
    </source>
</evidence>
<dbReference type="CDD" id="cd09279">
    <property type="entry name" value="RNase_HI_like"/>
    <property type="match status" value="1"/>
</dbReference>
<dbReference type="InterPro" id="IPR001584">
    <property type="entry name" value="Integrase_cat-core"/>
</dbReference>
<sequence length="1491" mass="169029">MPRNLFVGGAEQDHLSETDDERIPTGYATQPEQVQVPTGTRRRPSRPHNSQHERPEGSTEPARTTELEERTRVLEMAMGKILARLIPDDPLIPLLNRDAQPAVVVATRNSPALSNIVVPTRPRGSGKLNIEPSSSKHSEELMRKNADLERQLRDIQKSIDELKSPRSHQQTLDLDSAPLNLSITAELYQEGFKIPHLETYDGTGDPDEHLHTYQAIMRIQNANDAMMCKVFLVTLKSTARRWYHKLPRHSINSFSQLAKLFSNKFASQREIKRTATELMQVNQKEGESLRDYMQRFNKATLDIDNVPDTICLSALLHGLKRGRFLDDLLENPPKTWNEVNDRSASFILSEDFQSSKRRADDKPSRGQEQQPRREEKKKQKVSEQWGKPAEFPKYASYIPLTLPRSQILAQIQHWVRRPPPPLHDSPRADKSKHCDYHRVYGHNTEDCQHLKDELEFFARNRKLEGYVQKPHTQQPTQTHFVQAYDRPQGHRYQHGGTHDAYQDNQYPSEQGRAYRGRPFNRRGQGPRTTAPNQKDRKGVGYARIPPPSGTINMISGGVHSGGQSARARKAYARQVMTVNKNRPLKRPFEEAEWENAPITFSLADYKRTEGEPDIMMPHADPFVATVHIGNHNVNKVFIDTGSSPDILYYLVSFQKMQLNPSSLQKHERPIYGFDNQPVPVEGVITLPIYVGSEPRFRMASVTFLVVKMESAFNAILGRATLCELKAVISQPHLCMKFPTPQGVGVLKGNQKMARACYQDTFKKVQLLLDDQEKTAFYAGDAIYCYVMMPFGLKNVGATYQKLVQIIFKLQIGRNIEVYVDDMIVTSVRAEDHINDLDETFQNLRRAQMKLNPLKCTFAVESGKFLGYVVSKKGIEVNPEKVEAVQQMELPRTVKDVQRLTGRVAALHRFIARSAERCLLFFKALREPKNFQWTDACQQAFDELKRYLASAPLLSKPVEGESLYLYLGVTAEAVSSVLLREENKNQKPICYVSNVLQGAEQNYPVAEKAAFALVYTARKLRAYFQSHPIIVYTDLPLRKILQKPELSGRLIGWSVELSEYDLKFKPRTTIKGQAIADFLVECVSVTEGDKVLDYPAWVLYVDGAVNVEGSSAGAVLIGPDGFKSEHALRFKFQTTNNAAEYEALIYGLKLASKLKVQSIQIFSDSQLVVGQVNGNCEVRDPQLGRYTSVVNGLKLRFASFKIDKIPRADNHRPDELSKLASSRDFNPQRSTIVEVLDAPSYTDFAVECQLLSTDPTTPSWTTPLINYLQSGELPEDLSAAKLVKRKAAHFTLLDNQLYKRAASMPLLRRLTPYEAEYAVREVHEGVCGTHIGGKTLARKLLRHGYYWPTMVEDAQSYVKKCPTCQFNADDIHMLGEMLSSLTSPWPFAQWGVDLLGHFIKGKGGCTFLVVAVDYFTKWIEAKPLSTTTERKIEEFLFNSILCRFGIPKRIIADNGPQFRAAALRSFCNDYGIELAFDVRVYSIVQRASRVSQ</sequence>
<evidence type="ECO:0000313" key="6">
    <source>
        <dbReference type="Proteomes" id="UP001054252"/>
    </source>
</evidence>
<feature type="compositionally biased region" description="Polar residues" evidence="2">
    <location>
        <begin position="27"/>
        <end position="38"/>
    </location>
</feature>
<dbReference type="Pfam" id="PF13456">
    <property type="entry name" value="RVT_3"/>
    <property type="match status" value="1"/>
</dbReference>
<feature type="domain" description="RNase H type-1" evidence="3">
    <location>
        <begin position="1092"/>
        <end position="1221"/>
    </location>
</feature>
<dbReference type="Gene3D" id="2.40.70.10">
    <property type="entry name" value="Acid Proteases"/>
    <property type="match status" value="1"/>
</dbReference>
<evidence type="ECO:0000313" key="5">
    <source>
        <dbReference type="EMBL" id="GKU88892.1"/>
    </source>
</evidence>
<evidence type="ECO:0000259" key="4">
    <source>
        <dbReference type="PROSITE" id="PS50994"/>
    </source>
</evidence>
<dbReference type="GO" id="GO:0003676">
    <property type="term" value="F:nucleic acid binding"/>
    <property type="evidence" value="ECO:0007669"/>
    <property type="project" value="InterPro"/>
</dbReference>
<dbReference type="InterPro" id="IPR043502">
    <property type="entry name" value="DNA/RNA_pol_sf"/>
</dbReference>
<evidence type="ECO:0000259" key="3">
    <source>
        <dbReference type="PROSITE" id="PS50879"/>
    </source>
</evidence>
<dbReference type="EMBL" id="BPVZ01000003">
    <property type="protein sequence ID" value="GKU88892.1"/>
    <property type="molecule type" value="Genomic_DNA"/>
</dbReference>
<dbReference type="GO" id="GO:0015074">
    <property type="term" value="P:DNA integration"/>
    <property type="evidence" value="ECO:0007669"/>
    <property type="project" value="InterPro"/>
</dbReference>
<evidence type="ECO:0000256" key="2">
    <source>
        <dbReference type="SAM" id="MobiDB-lite"/>
    </source>
</evidence>
<dbReference type="Gene3D" id="1.10.340.70">
    <property type="match status" value="1"/>
</dbReference>
<feature type="region of interest" description="Disordered" evidence="2">
    <location>
        <begin position="350"/>
        <end position="385"/>
    </location>
</feature>
<dbReference type="InterPro" id="IPR000477">
    <property type="entry name" value="RT_dom"/>
</dbReference>
<dbReference type="PANTHER" id="PTHR48475">
    <property type="entry name" value="RIBONUCLEASE H"/>
    <property type="match status" value="1"/>
</dbReference>
<dbReference type="PANTHER" id="PTHR48475:SF2">
    <property type="entry name" value="RIBONUCLEASE H"/>
    <property type="match status" value="1"/>
</dbReference>
<dbReference type="InterPro" id="IPR021109">
    <property type="entry name" value="Peptidase_aspartic_dom_sf"/>
</dbReference>
<keyword evidence="6" id="KW-1185">Reference proteome</keyword>
<feature type="compositionally biased region" description="Basic and acidic residues" evidence="2">
    <location>
        <begin position="50"/>
        <end position="67"/>
    </location>
</feature>